<geneLocation type="plasmid" evidence="2 3">
    <name>bgla_3p</name>
</geneLocation>
<evidence type="ECO:0000313" key="3">
    <source>
        <dbReference type="Proteomes" id="UP000008316"/>
    </source>
</evidence>
<dbReference type="RefSeq" id="WP_013691872.1">
    <property type="nucleotide sequence ID" value="NC_015378.1"/>
</dbReference>
<dbReference type="PROSITE" id="PS50965">
    <property type="entry name" value="NERD"/>
    <property type="match status" value="1"/>
</dbReference>
<feature type="domain" description="NERD" evidence="1">
    <location>
        <begin position="42"/>
        <end position="161"/>
    </location>
</feature>
<dbReference type="InterPro" id="IPR011528">
    <property type="entry name" value="NERD"/>
</dbReference>
<keyword evidence="3" id="KW-1185">Reference proteome</keyword>
<accession>F2LSE1</accession>
<dbReference type="Proteomes" id="UP000008316">
    <property type="component" value="Plasmid bgla_3p"/>
</dbReference>
<protein>
    <submittedName>
        <fullName evidence="2">NERD domain-containing protein</fullName>
    </submittedName>
</protein>
<keyword evidence="2" id="KW-0614">Plasmid</keyword>
<dbReference type="HOGENOM" id="CLU_053321_1_0_4"/>
<reference evidence="2 3" key="1">
    <citation type="journal article" date="2011" name="J. Bacteriol.">
        <title>Complete genome sequence of Burkholderia gladioli BSR3.</title>
        <authorList>
            <person name="Seo Y.S."/>
            <person name="Lim J."/>
            <person name="Choi B.S."/>
            <person name="Kim H."/>
            <person name="Goo E."/>
            <person name="Lee B."/>
            <person name="Lim J.S."/>
            <person name="Choi I.Y."/>
            <person name="Moon J.S."/>
            <person name="Kim J."/>
            <person name="Hwang I."/>
        </authorList>
    </citation>
    <scope>NUCLEOTIDE SEQUENCE [LARGE SCALE GENOMIC DNA]</scope>
    <source>
        <strain evidence="2 3">BSR3</strain>
        <plasmid evidence="2">bgla_3p</plasmid>
    </source>
</reference>
<gene>
    <name evidence="2" type="ordered locus">bgla_3p0360</name>
</gene>
<dbReference type="Pfam" id="PF08378">
    <property type="entry name" value="NERD"/>
    <property type="match status" value="1"/>
</dbReference>
<sequence length="364" mass="40141">MLIKTADDRTSTLALLDAIKRMPGLTACQRSLVDQEIRTMKSGIRGEADTAYEIDFHLGKSENTMVLHDLRLELTDGRTAQIDHLLIHRTGQAWVLESKKVANGIKITADGEFLRWNGRTYEGMASPISQNERHIEVLRGALKERKCGFVIDKIHAYVIVSSKARIDRPKAGAFDTSSVVKADQFLQKFDKDLDRIGLFGMLGGIFAAGGQKDLARELAMMHRPIELNYAARFGVSPDAIPQLLRPSAAPKVAPVEPARPINAVPEPKAGLPSPISPAPTESQSRNVHACRFCQSANLVIFHGPYGYYFKCLDCSKNTPIKVSCSHAGHTERIRKDGLTFYRECADCGSSRVFYINESITGGNS</sequence>
<organism evidence="2 3">
    <name type="scientific">Burkholderia gladioli (strain BSR3)</name>
    <dbReference type="NCBI Taxonomy" id="999541"/>
    <lineage>
        <taxon>Bacteria</taxon>
        <taxon>Pseudomonadati</taxon>
        <taxon>Pseudomonadota</taxon>
        <taxon>Betaproteobacteria</taxon>
        <taxon>Burkholderiales</taxon>
        <taxon>Burkholderiaceae</taxon>
        <taxon>Burkholderia</taxon>
    </lineage>
</organism>
<evidence type="ECO:0000259" key="1">
    <source>
        <dbReference type="PROSITE" id="PS50965"/>
    </source>
</evidence>
<dbReference type="EMBL" id="CP002603">
    <property type="protein sequence ID" value="AEA65737.1"/>
    <property type="molecule type" value="Genomic_DNA"/>
</dbReference>
<dbReference type="KEGG" id="bgd:bgla_3p0360"/>
<evidence type="ECO:0000313" key="2">
    <source>
        <dbReference type="EMBL" id="AEA65737.1"/>
    </source>
</evidence>
<dbReference type="AlphaFoldDB" id="F2LSE1"/>
<name>F2LSE1_BURGS</name>
<proteinExistence type="predicted"/>